<keyword evidence="4" id="KW-1185">Reference proteome</keyword>
<proteinExistence type="predicted"/>
<dbReference type="Pfam" id="PF07883">
    <property type="entry name" value="Cupin_2"/>
    <property type="match status" value="1"/>
</dbReference>
<dbReference type="SUPFAM" id="SSF51182">
    <property type="entry name" value="RmlC-like cupins"/>
    <property type="match status" value="1"/>
</dbReference>
<dbReference type="Pfam" id="PF01381">
    <property type="entry name" value="HTH_3"/>
    <property type="match status" value="1"/>
</dbReference>
<dbReference type="Proteomes" id="UP001209083">
    <property type="component" value="Chromosome"/>
</dbReference>
<evidence type="ECO:0000259" key="2">
    <source>
        <dbReference type="PROSITE" id="PS50943"/>
    </source>
</evidence>
<evidence type="ECO:0000313" key="3">
    <source>
        <dbReference type="EMBL" id="WGW12029.1"/>
    </source>
</evidence>
<protein>
    <submittedName>
        <fullName evidence="3">Cupin domain-containing protein</fullName>
    </submittedName>
</protein>
<name>A0ABY8QUI6_9MICO</name>
<sequence length="187" mass="20056">MSVDLLDDTLGQRVRAARLLRDMPLRKLAASAGVSSSFLSQLENDLSSASISSLKKIAESLGVTTAELIDGSTSHSRGVLRSIDRPHYQAGDGVNKYLLTPPPLRNLEVYFGTIDADGSTGDEPYTHGNSQELFVCLKGSVLLHLGHEQHTLLTGDSIEFLSSSPHKVVNVGSDVAEVLWVCSPPTD</sequence>
<dbReference type="EMBL" id="CP090958">
    <property type="protein sequence ID" value="WGW12029.1"/>
    <property type="molecule type" value="Genomic_DNA"/>
</dbReference>
<dbReference type="SMART" id="SM00530">
    <property type="entry name" value="HTH_XRE"/>
    <property type="match status" value="1"/>
</dbReference>
<feature type="domain" description="HTH cro/C1-type" evidence="2">
    <location>
        <begin position="14"/>
        <end position="68"/>
    </location>
</feature>
<dbReference type="InterPro" id="IPR011051">
    <property type="entry name" value="RmlC_Cupin_sf"/>
</dbReference>
<dbReference type="CDD" id="cd02209">
    <property type="entry name" value="cupin_XRE_C"/>
    <property type="match status" value="1"/>
</dbReference>
<dbReference type="InterPro" id="IPR014710">
    <property type="entry name" value="RmlC-like_jellyroll"/>
</dbReference>
<dbReference type="SUPFAM" id="SSF47413">
    <property type="entry name" value="lambda repressor-like DNA-binding domains"/>
    <property type="match status" value="1"/>
</dbReference>
<dbReference type="RefSeq" id="WP_349638825.1">
    <property type="nucleotide sequence ID" value="NZ_CP090958.1"/>
</dbReference>
<dbReference type="InterPro" id="IPR013096">
    <property type="entry name" value="Cupin_2"/>
</dbReference>
<dbReference type="PANTHER" id="PTHR46797:SF1">
    <property type="entry name" value="METHYLPHOSPHONATE SYNTHASE"/>
    <property type="match status" value="1"/>
</dbReference>
<dbReference type="InterPro" id="IPR050807">
    <property type="entry name" value="TransReg_Diox_bact_type"/>
</dbReference>
<evidence type="ECO:0000313" key="4">
    <source>
        <dbReference type="Proteomes" id="UP001209083"/>
    </source>
</evidence>
<dbReference type="PROSITE" id="PS50943">
    <property type="entry name" value="HTH_CROC1"/>
    <property type="match status" value="1"/>
</dbReference>
<dbReference type="InterPro" id="IPR010982">
    <property type="entry name" value="Lambda_DNA-bd_dom_sf"/>
</dbReference>
<gene>
    <name evidence="3" type="ORF">LWF01_18405</name>
</gene>
<dbReference type="CDD" id="cd00093">
    <property type="entry name" value="HTH_XRE"/>
    <property type="match status" value="1"/>
</dbReference>
<dbReference type="Gene3D" id="1.10.260.40">
    <property type="entry name" value="lambda repressor-like DNA-binding domains"/>
    <property type="match status" value="1"/>
</dbReference>
<dbReference type="PANTHER" id="PTHR46797">
    <property type="entry name" value="HTH-TYPE TRANSCRIPTIONAL REGULATOR"/>
    <property type="match status" value="1"/>
</dbReference>
<organism evidence="3 4">
    <name type="scientific">Saxibacter everestensis</name>
    <dbReference type="NCBI Taxonomy" id="2909229"/>
    <lineage>
        <taxon>Bacteria</taxon>
        <taxon>Bacillati</taxon>
        <taxon>Actinomycetota</taxon>
        <taxon>Actinomycetes</taxon>
        <taxon>Micrococcales</taxon>
        <taxon>Brevibacteriaceae</taxon>
        <taxon>Saxibacter</taxon>
    </lineage>
</organism>
<accession>A0ABY8QUI6</accession>
<keyword evidence="1" id="KW-0238">DNA-binding</keyword>
<evidence type="ECO:0000256" key="1">
    <source>
        <dbReference type="ARBA" id="ARBA00023125"/>
    </source>
</evidence>
<dbReference type="InterPro" id="IPR001387">
    <property type="entry name" value="Cro/C1-type_HTH"/>
</dbReference>
<reference evidence="3 4" key="1">
    <citation type="submission" date="2023-05" db="EMBL/GenBank/DDBJ databases">
        <title>Lithophilousrod everest ZFBP1038 complete genpme.</title>
        <authorList>
            <person name="Tian M."/>
        </authorList>
    </citation>
    <scope>NUCLEOTIDE SEQUENCE [LARGE SCALE GENOMIC DNA]</scope>
    <source>
        <strain evidence="3 4">ZFBP1038</strain>
    </source>
</reference>
<dbReference type="Gene3D" id="2.60.120.10">
    <property type="entry name" value="Jelly Rolls"/>
    <property type="match status" value="1"/>
</dbReference>